<feature type="transmembrane region" description="Helical" evidence="5">
    <location>
        <begin position="231"/>
        <end position="253"/>
    </location>
</feature>
<dbReference type="AlphaFoldDB" id="A0A151GX51"/>
<feature type="transmembrane region" description="Helical" evidence="5">
    <location>
        <begin position="490"/>
        <end position="516"/>
    </location>
</feature>
<comment type="subcellular location">
    <subcellularLocation>
        <location evidence="1">Membrane</location>
        <topology evidence="1">Multi-pass membrane protein</topology>
    </subcellularLocation>
</comment>
<name>A0A151GX51_DRECN</name>
<dbReference type="GeneID" id="63715446"/>
<dbReference type="InterPro" id="IPR036259">
    <property type="entry name" value="MFS_trans_sf"/>
</dbReference>
<keyword evidence="4 5" id="KW-0472">Membrane</keyword>
<feature type="transmembrane region" description="Helical" evidence="5">
    <location>
        <begin position="324"/>
        <end position="344"/>
    </location>
</feature>
<evidence type="ECO:0000256" key="2">
    <source>
        <dbReference type="ARBA" id="ARBA00022692"/>
    </source>
</evidence>
<evidence type="ECO:0000256" key="5">
    <source>
        <dbReference type="SAM" id="Phobius"/>
    </source>
</evidence>
<proteinExistence type="predicted"/>
<dbReference type="Proteomes" id="UP000076580">
    <property type="component" value="Chromosome 01"/>
</dbReference>
<feature type="transmembrane region" description="Helical" evidence="5">
    <location>
        <begin position="364"/>
        <end position="387"/>
    </location>
</feature>
<dbReference type="InParanoid" id="A0A151GX51"/>
<feature type="transmembrane region" description="Helical" evidence="5">
    <location>
        <begin position="455"/>
        <end position="478"/>
    </location>
</feature>
<keyword evidence="3 5" id="KW-1133">Transmembrane helix</keyword>
<dbReference type="GO" id="GO:0005886">
    <property type="term" value="C:plasma membrane"/>
    <property type="evidence" value="ECO:0007669"/>
    <property type="project" value="TreeGrafter"/>
</dbReference>
<organism evidence="6 7">
    <name type="scientific">Drechmeria coniospora</name>
    <name type="common">Nematophagous fungus</name>
    <name type="synonym">Meria coniospora</name>
    <dbReference type="NCBI Taxonomy" id="98403"/>
    <lineage>
        <taxon>Eukaryota</taxon>
        <taxon>Fungi</taxon>
        <taxon>Dikarya</taxon>
        <taxon>Ascomycota</taxon>
        <taxon>Pezizomycotina</taxon>
        <taxon>Sordariomycetes</taxon>
        <taxon>Hypocreomycetidae</taxon>
        <taxon>Hypocreales</taxon>
        <taxon>Ophiocordycipitaceae</taxon>
        <taxon>Drechmeria</taxon>
    </lineage>
</organism>
<dbReference type="Pfam" id="PF07690">
    <property type="entry name" value="MFS_1"/>
    <property type="match status" value="1"/>
</dbReference>
<accession>A0A151GX51</accession>
<feature type="transmembrane region" description="Helical" evidence="5">
    <location>
        <begin position="112"/>
        <end position="132"/>
    </location>
</feature>
<dbReference type="EMBL" id="LAYC01000001">
    <property type="protein sequence ID" value="KYK61660.1"/>
    <property type="molecule type" value="Genomic_DNA"/>
</dbReference>
<evidence type="ECO:0000256" key="3">
    <source>
        <dbReference type="ARBA" id="ARBA00022989"/>
    </source>
</evidence>
<feature type="transmembrane region" description="Helical" evidence="5">
    <location>
        <begin position="199"/>
        <end position="219"/>
    </location>
</feature>
<evidence type="ECO:0000313" key="6">
    <source>
        <dbReference type="EMBL" id="KYK61660.1"/>
    </source>
</evidence>
<feature type="transmembrane region" description="Helical" evidence="5">
    <location>
        <begin position="399"/>
        <end position="418"/>
    </location>
</feature>
<dbReference type="Gene3D" id="1.20.1250.20">
    <property type="entry name" value="MFS general substrate transporter like domains"/>
    <property type="match status" value="2"/>
</dbReference>
<feature type="transmembrane region" description="Helical" evidence="5">
    <location>
        <begin position="144"/>
        <end position="167"/>
    </location>
</feature>
<keyword evidence="7" id="KW-1185">Reference proteome</keyword>
<protein>
    <submittedName>
        <fullName evidence="6">Siderochrome-iron transporter MirB</fullName>
    </submittedName>
</protein>
<sequence length="609" mass="66450">MASNSLGPLPQLVSDQNPQFIGGLKNDSICHSQQNADGDAEKNGNLSDADSVKSHVQDGVKRVEAITQVWSPTELVVMFVLLYLVLFVDGLLQSVQGNLIAYITSEFSSHGLLSTTSIVATILGGVCNLTIAKVIDIWGRVEGFLVMLLLLVVGIIMKATCVNVQMYAAAHTLYWVGHIGLTYVVQIMTADMTTLRNRLILFGLQQTPIICTTFAGPKIAELFYTQANFRWAFGCFLIILVAICVPVAVIFLLSKRRAVRAGLYPTRNSGRTLWASTKHYVVEFDAANPACDLSVVGMFLTIFGWSLLLLPFSIVVYAPDGWRTGYIIAMIVLGVVLLVAFALWEKFLAPVSYFPWKYLKDRTILGACLLYGLMFASIFCWDAYYLSYLQVVHFQDITISGYILNTFSLTSSFIAPFVGLIVRYTGDYKWLSIAGVPFAVLGTCLLIRFRTPSSPVGVLIMCQIFNGLATGIWGMTAQLGIMASVGHQQIAVAIALFGLFGAIGAAMGFAIAGGIWNNVLPAKLLEFLPDDAKANATIIFGDITAQLAYPAGSPERNAIIDAYADVQRKMVIAGSAILPLCLACLLMWRNINIKKLEQIKGKQTKGTVF</sequence>
<evidence type="ECO:0000256" key="1">
    <source>
        <dbReference type="ARBA" id="ARBA00004141"/>
    </source>
</evidence>
<evidence type="ECO:0000313" key="7">
    <source>
        <dbReference type="Proteomes" id="UP000076580"/>
    </source>
</evidence>
<dbReference type="STRING" id="98403.A0A151GX51"/>
<comment type="caution">
    <text evidence="6">The sequence shown here is derived from an EMBL/GenBank/DDBJ whole genome shotgun (WGS) entry which is preliminary data.</text>
</comment>
<dbReference type="PANTHER" id="PTHR23501:SF107">
    <property type="entry name" value="TRANSPORTER, PUTATIVE (AFU_ORTHOLOGUE AFUA_7G04730)-RELATED"/>
    <property type="match status" value="1"/>
</dbReference>
<dbReference type="SUPFAM" id="SSF103473">
    <property type="entry name" value="MFS general substrate transporter"/>
    <property type="match status" value="2"/>
</dbReference>
<feature type="transmembrane region" description="Helical" evidence="5">
    <location>
        <begin position="75"/>
        <end position="92"/>
    </location>
</feature>
<dbReference type="RefSeq" id="XP_040661012.1">
    <property type="nucleotide sequence ID" value="XM_040800129.1"/>
</dbReference>
<feature type="transmembrane region" description="Helical" evidence="5">
    <location>
        <begin position="430"/>
        <end position="449"/>
    </location>
</feature>
<feature type="transmembrane region" description="Helical" evidence="5">
    <location>
        <begin position="570"/>
        <end position="588"/>
    </location>
</feature>
<dbReference type="InterPro" id="IPR011701">
    <property type="entry name" value="MFS"/>
</dbReference>
<evidence type="ECO:0000256" key="4">
    <source>
        <dbReference type="ARBA" id="ARBA00023136"/>
    </source>
</evidence>
<feature type="transmembrane region" description="Helical" evidence="5">
    <location>
        <begin position="173"/>
        <end position="192"/>
    </location>
</feature>
<reference evidence="6 7" key="1">
    <citation type="journal article" date="2016" name="Sci. Rep.">
        <title>Insights into Adaptations to a Near-Obligate Nematode Endoparasitic Lifestyle from the Finished Genome of Drechmeria coniospora.</title>
        <authorList>
            <person name="Zhang L."/>
            <person name="Zhou Z."/>
            <person name="Guo Q."/>
            <person name="Fokkens L."/>
            <person name="Miskei M."/>
            <person name="Pocsi I."/>
            <person name="Zhang W."/>
            <person name="Chen M."/>
            <person name="Wang L."/>
            <person name="Sun Y."/>
            <person name="Donzelli B.G."/>
            <person name="Gibson D.M."/>
            <person name="Nelson D.R."/>
            <person name="Luo J.G."/>
            <person name="Rep M."/>
            <person name="Liu H."/>
            <person name="Yang S."/>
            <person name="Wang J."/>
            <person name="Krasnoff S.B."/>
            <person name="Xu Y."/>
            <person name="Molnar I."/>
            <person name="Lin M."/>
        </authorList>
    </citation>
    <scope>NUCLEOTIDE SEQUENCE [LARGE SCALE GENOMIC DNA]</scope>
    <source>
        <strain evidence="6 7">ARSEF 6962</strain>
    </source>
</reference>
<keyword evidence="2 5" id="KW-0812">Transmembrane</keyword>
<feature type="transmembrane region" description="Helical" evidence="5">
    <location>
        <begin position="295"/>
        <end position="318"/>
    </location>
</feature>
<dbReference type="GO" id="GO:0022857">
    <property type="term" value="F:transmembrane transporter activity"/>
    <property type="evidence" value="ECO:0007669"/>
    <property type="project" value="InterPro"/>
</dbReference>
<gene>
    <name evidence="6" type="ORF">DCS_02803</name>
</gene>
<dbReference type="PANTHER" id="PTHR23501">
    <property type="entry name" value="MAJOR FACILITATOR SUPERFAMILY"/>
    <property type="match status" value="1"/>
</dbReference>